<comment type="caution">
    <text evidence="3">The sequence shown here is derived from an EMBL/GenBank/DDBJ whole genome shotgun (WGS) entry which is preliminary data.</text>
</comment>
<dbReference type="PANTHER" id="PTHR46066:SF2">
    <property type="entry name" value="CHITINASE DOMAIN-CONTAINING PROTEIN 1"/>
    <property type="match status" value="1"/>
</dbReference>
<dbReference type="Gene3D" id="3.10.50.10">
    <property type="match status" value="1"/>
</dbReference>
<dbReference type="OrthoDB" id="276604at2"/>
<dbReference type="Proteomes" id="UP000249254">
    <property type="component" value="Unassembled WGS sequence"/>
</dbReference>
<dbReference type="Pfam" id="PF00704">
    <property type="entry name" value="Glyco_hydro_18"/>
    <property type="match status" value="1"/>
</dbReference>
<dbReference type="GO" id="GO:0005975">
    <property type="term" value="P:carbohydrate metabolic process"/>
    <property type="evidence" value="ECO:0007669"/>
    <property type="project" value="InterPro"/>
</dbReference>
<dbReference type="AlphaFoldDB" id="A0A328AI99"/>
<accession>A0A328AI99</accession>
<dbReference type="InterPro" id="IPR001223">
    <property type="entry name" value="Glyco_hydro18_cat"/>
</dbReference>
<evidence type="ECO:0000259" key="2">
    <source>
        <dbReference type="PROSITE" id="PS51910"/>
    </source>
</evidence>
<dbReference type="RefSeq" id="WP_111526867.1">
    <property type="nucleotide sequence ID" value="NZ_JBHRSG010000001.1"/>
</dbReference>
<organism evidence="3 4">
    <name type="scientific">Phenylobacterium soli</name>
    <dbReference type="NCBI Taxonomy" id="2170551"/>
    <lineage>
        <taxon>Bacteria</taxon>
        <taxon>Pseudomonadati</taxon>
        <taxon>Pseudomonadota</taxon>
        <taxon>Alphaproteobacteria</taxon>
        <taxon>Caulobacterales</taxon>
        <taxon>Caulobacteraceae</taxon>
        <taxon>Phenylobacterium</taxon>
    </lineage>
</organism>
<feature type="domain" description="GH18" evidence="2">
    <location>
        <begin position="23"/>
        <end position="345"/>
    </location>
</feature>
<name>A0A328AI99_9CAUL</name>
<proteinExistence type="predicted"/>
<dbReference type="EMBL" id="QFYQ01000001">
    <property type="protein sequence ID" value="RAK53114.1"/>
    <property type="molecule type" value="Genomic_DNA"/>
</dbReference>
<keyword evidence="4" id="KW-1185">Reference proteome</keyword>
<feature type="chain" id="PRO_5016293819" description="GH18 domain-containing protein" evidence="1">
    <location>
        <begin position="23"/>
        <end position="345"/>
    </location>
</feature>
<reference evidence="4" key="1">
    <citation type="submission" date="2018-05" db="EMBL/GenBank/DDBJ databases">
        <authorList>
            <person name="Li X."/>
        </authorList>
    </citation>
    <scope>NUCLEOTIDE SEQUENCE [LARGE SCALE GENOMIC DNA]</scope>
    <source>
        <strain evidence="4">LX32</strain>
    </source>
</reference>
<evidence type="ECO:0000313" key="3">
    <source>
        <dbReference type="EMBL" id="RAK53114.1"/>
    </source>
</evidence>
<dbReference type="PANTHER" id="PTHR46066">
    <property type="entry name" value="CHITINASE DOMAIN-CONTAINING PROTEIN 1 FAMILY MEMBER"/>
    <property type="match status" value="1"/>
</dbReference>
<evidence type="ECO:0000256" key="1">
    <source>
        <dbReference type="SAM" id="SignalP"/>
    </source>
</evidence>
<gene>
    <name evidence="3" type="ORF">DJ017_00480</name>
</gene>
<dbReference type="PROSITE" id="PS51910">
    <property type="entry name" value="GH18_2"/>
    <property type="match status" value="1"/>
</dbReference>
<feature type="signal peptide" evidence="1">
    <location>
        <begin position="1"/>
        <end position="22"/>
    </location>
</feature>
<dbReference type="SUPFAM" id="SSF51445">
    <property type="entry name" value="(Trans)glycosidases"/>
    <property type="match status" value="1"/>
</dbReference>
<dbReference type="SMART" id="SM00636">
    <property type="entry name" value="Glyco_18"/>
    <property type="match status" value="1"/>
</dbReference>
<dbReference type="InterPro" id="IPR017853">
    <property type="entry name" value="GH"/>
</dbReference>
<protein>
    <recommendedName>
        <fullName evidence="2">GH18 domain-containing protein</fullName>
    </recommendedName>
</protein>
<keyword evidence="1" id="KW-0732">Signal</keyword>
<sequence>MRIPTSLCLGAALALAVTAASAEELTAFYVPWEKPALASLKAHVNDIDVFAPFWGSLVAPSGKIVWEEDPEAHLVLREATRRPKVMPMLSNAHDDIWDVKAAEAVILNPTAAAAFAQGLIDHAKADNLAGVVMDFENLTPRAVAGYPAFLKTLRQRLNAAGLEVWVTSTITNTDGLPPDLADDVDAVVLMAYDQCWATSHPGPIAADAWLKANLTAKLGSRDPKRYVVALASYAYDWPQGGKATVVSAAKARQIAAANHAKVVHVPGSNPHFTYQAGAVRHDVWWVGGADVARQRAMLAPMGVRGVALWRMGLEDAAVWSAKVEAPASVQAAPLGQAASCEPLRP</sequence>
<dbReference type="InterPro" id="IPR029070">
    <property type="entry name" value="Chitinase_insertion_sf"/>
</dbReference>
<dbReference type="GO" id="GO:0008061">
    <property type="term" value="F:chitin binding"/>
    <property type="evidence" value="ECO:0007669"/>
    <property type="project" value="InterPro"/>
</dbReference>
<dbReference type="Gene3D" id="3.20.20.80">
    <property type="entry name" value="Glycosidases"/>
    <property type="match status" value="1"/>
</dbReference>
<dbReference type="InterPro" id="IPR011583">
    <property type="entry name" value="Chitinase_II/V-like_cat"/>
</dbReference>
<evidence type="ECO:0000313" key="4">
    <source>
        <dbReference type="Proteomes" id="UP000249254"/>
    </source>
</evidence>